<dbReference type="SUPFAM" id="SSF55681">
    <property type="entry name" value="Class II aaRS and biotin synthetases"/>
    <property type="match status" value="1"/>
</dbReference>
<dbReference type="InterPro" id="IPR004154">
    <property type="entry name" value="Anticodon-bd"/>
</dbReference>
<evidence type="ECO:0000256" key="6">
    <source>
        <dbReference type="ARBA" id="ARBA00022917"/>
    </source>
</evidence>
<dbReference type="InterPro" id="IPR004516">
    <property type="entry name" value="HisRS/HisZ"/>
</dbReference>
<protein>
    <recommendedName>
        <fullName evidence="2">histidine--tRNA ligase</fullName>
        <ecNumber evidence="2">6.1.1.21</ecNumber>
    </recommendedName>
</protein>
<dbReference type="PANTHER" id="PTHR11476:SF7">
    <property type="entry name" value="HISTIDINE--TRNA LIGASE"/>
    <property type="match status" value="1"/>
</dbReference>
<dbReference type="FunFam" id="3.30.930.10:FF:000021">
    <property type="entry name" value="Probable histidine--tRNA ligase, mitochondrial"/>
    <property type="match status" value="1"/>
</dbReference>
<evidence type="ECO:0000256" key="3">
    <source>
        <dbReference type="ARBA" id="ARBA00022598"/>
    </source>
</evidence>
<dbReference type="SUPFAM" id="SSF52954">
    <property type="entry name" value="Class II aaRS ABD-related"/>
    <property type="match status" value="1"/>
</dbReference>
<evidence type="ECO:0000256" key="7">
    <source>
        <dbReference type="ARBA" id="ARBA00023146"/>
    </source>
</evidence>
<dbReference type="Pfam" id="PF03129">
    <property type="entry name" value="HGTP_anticodon"/>
    <property type="match status" value="1"/>
</dbReference>
<keyword evidence="3" id="KW-0436">Ligase</keyword>
<evidence type="ECO:0000256" key="5">
    <source>
        <dbReference type="ARBA" id="ARBA00022840"/>
    </source>
</evidence>
<keyword evidence="6" id="KW-0648">Protein biosynthesis</keyword>
<comment type="catalytic activity">
    <reaction evidence="8">
        <text>tRNA(His) + L-histidine + ATP = L-histidyl-tRNA(His) + AMP + diphosphate + H(+)</text>
        <dbReference type="Rhea" id="RHEA:17313"/>
        <dbReference type="Rhea" id="RHEA-COMP:9665"/>
        <dbReference type="Rhea" id="RHEA-COMP:9689"/>
        <dbReference type="ChEBI" id="CHEBI:15378"/>
        <dbReference type="ChEBI" id="CHEBI:30616"/>
        <dbReference type="ChEBI" id="CHEBI:33019"/>
        <dbReference type="ChEBI" id="CHEBI:57595"/>
        <dbReference type="ChEBI" id="CHEBI:78442"/>
        <dbReference type="ChEBI" id="CHEBI:78527"/>
        <dbReference type="ChEBI" id="CHEBI:456215"/>
        <dbReference type="EC" id="6.1.1.21"/>
    </reaction>
</comment>
<dbReference type="GO" id="GO:0032543">
    <property type="term" value="P:mitochondrial translation"/>
    <property type="evidence" value="ECO:0007669"/>
    <property type="project" value="TreeGrafter"/>
</dbReference>
<dbReference type="CDD" id="cd00773">
    <property type="entry name" value="HisRS-like_core"/>
    <property type="match status" value="1"/>
</dbReference>
<dbReference type="Pfam" id="PF13393">
    <property type="entry name" value="tRNA-synt_His"/>
    <property type="match status" value="1"/>
</dbReference>
<dbReference type="GO" id="GO:0003723">
    <property type="term" value="F:RNA binding"/>
    <property type="evidence" value="ECO:0007669"/>
    <property type="project" value="TreeGrafter"/>
</dbReference>
<dbReference type="InterPro" id="IPR015807">
    <property type="entry name" value="His-tRNA-ligase"/>
</dbReference>
<feature type="domain" description="Aminoacyl-transfer RNA synthetases class-II family profile" evidence="10">
    <location>
        <begin position="33"/>
        <end position="363"/>
    </location>
</feature>
<keyword evidence="12" id="KW-1185">Reference proteome</keyword>
<accession>A0AAD5U536</accession>
<evidence type="ECO:0000256" key="4">
    <source>
        <dbReference type="ARBA" id="ARBA00022741"/>
    </source>
</evidence>
<dbReference type="PANTHER" id="PTHR11476">
    <property type="entry name" value="HISTIDYL-TRNA SYNTHETASE"/>
    <property type="match status" value="1"/>
</dbReference>
<dbReference type="InterPro" id="IPR041715">
    <property type="entry name" value="HisRS-like_core"/>
</dbReference>
<feature type="binding site" evidence="9">
    <location>
        <position position="131"/>
    </location>
    <ligand>
        <name>L-histidine</name>
        <dbReference type="ChEBI" id="CHEBI:57595"/>
    </ligand>
</feature>
<dbReference type="GO" id="GO:0005829">
    <property type="term" value="C:cytosol"/>
    <property type="evidence" value="ECO:0007669"/>
    <property type="project" value="TreeGrafter"/>
</dbReference>
<feature type="binding site" evidence="9">
    <location>
        <begin position="304"/>
        <end position="305"/>
    </location>
    <ligand>
        <name>L-histidine</name>
        <dbReference type="ChEBI" id="CHEBI:57595"/>
    </ligand>
</feature>
<reference evidence="11" key="1">
    <citation type="submission" date="2020-05" db="EMBL/GenBank/DDBJ databases">
        <title>Phylogenomic resolution of chytrid fungi.</title>
        <authorList>
            <person name="Stajich J.E."/>
            <person name="Amses K."/>
            <person name="Simmons R."/>
            <person name="Seto K."/>
            <person name="Myers J."/>
            <person name="Bonds A."/>
            <person name="Quandt C.A."/>
            <person name="Barry K."/>
            <person name="Liu P."/>
            <person name="Grigoriev I."/>
            <person name="Longcore J.E."/>
            <person name="James T.Y."/>
        </authorList>
    </citation>
    <scope>NUCLEOTIDE SEQUENCE</scope>
    <source>
        <strain evidence="11">JEL0476</strain>
    </source>
</reference>
<evidence type="ECO:0000256" key="2">
    <source>
        <dbReference type="ARBA" id="ARBA00012815"/>
    </source>
</evidence>
<dbReference type="EC" id="6.1.1.21" evidence="2"/>
<dbReference type="EMBL" id="JADGJW010000221">
    <property type="protein sequence ID" value="KAJ3221581.1"/>
    <property type="molecule type" value="Genomic_DNA"/>
</dbReference>
<evidence type="ECO:0000259" key="10">
    <source>
        <dbReference type="PROSITE" id="PS50862"/>
    </source>
</evidence>
<dbReference type="FunFam" id="3.40.50.800:FF:000012">
    <property type="entry name" value="Histidine--tRNA ligase, cytoplasmic"/>
    <property type="match status" value="1"/>
</dbReference>
<dbReference type="AlphaFoldDB" id="A0AAD5U536"/>
<dbReference type="Gene3D" id="3.30.930.10">
    <property type="entry name" value="Bira Bifunctional Protein, Domain 2"/>
    <property type="match status" value="1"/>
</dbReference>
<comment type="caution">
    <text evidence="11">The sequence shown here is derived from an EMBL/GenBank/DDBJ whole genome shotgun (WGS) entry which is preliminary data.</text>
</comment>
<keyword evidence="4" id="KW-0547">Nucleotide-binding</keyword>
<evidence type="ECO:0000256" key="1">
    <source>
        <dbReference type="ARBA" id="ARBA00008226"/>
    </source>
</evidence>
<feature type="binding site" evidence="9">
    <location>
        <position position="147"/>
    </location>
    <ligand>
        <name>L-histidine</name>
        <dbReference type="ChEBI" id="CHEBI:57595"/>
    </ligand>
</feature>
<gene>
    <name evidence="11" type="primary">HTS1</name>
    <name evidence="11" type="ORF">HK099_003368</name>
</gene>
<dbReference type="GO" id="GO:0005739">
    <property type="term" value="C:mitochondrion"/>
    <property type="evidence" value="ECO:0007669"/>
    <property type="project" value="TreeGrafter"/>
</dbReference>
<dbReference type="GO" id="GO:0004821">
    <property type="term" value="F:histidine-tRNA ligase activity"/>
    <property type="evidence" value="ECO:0007669"/>
    <property type="project" value="UniProtKB-EC"/>
</dbReference>
<evidence type="ECO:0000313" key="11">
    <source>
        <dbReference type="EMBL" id="KAJ3221581.1"/>
    </source>
</evidence>
<dbReference type="Proteomes" id="UP001211065">
    <property type="component" value="Unassembled WGS sequence"/>
</dbReference>
<dbReference type="InterPro" id="IPR033656">
    <property type="entry name" value="HisRS_anticodon"/>
</dbReference>
<dbReference type="HAMAP" id="MF_00127">
    <property type="entry name" value="His_tRNA_synth"/>
    <property type="match status" value="1"/>
</dbReference>
<dbReference type="PIRSF" id="PIRSF001549">
    <property type="entry name" value="His-tRNA_synth"/>
    <property type="match status" value="1"/>
</dbReference>
<name>A0AAD5U536_9FUNG</name>
<evidence type="ECO:0000256" key="8">
    <source>
        <dbReference type="ARBA" id="ARBA00047639"/>
    </source>
</evidence>
<evidence type="ECO:0000256" key="9">
    <source>
        <dbReference type="PIRSR" id="PIRSR001549-1"/>
    </source>
</evidence>
<dbReference type="CDD" id="cd00859">
    <property type="entry name" value="HisRS_anticodon"/>
    <property type="match status" value="1"/>
</dbReference>
<feature type="binding site" evidence="9">
    <location>
        <position position="151"/>
    </location>
    <ligand>
        <name>L-histidine</name>
        <dbReference type="ChEBI" id="CHEBI:57595"/>
    </ligand>
</feature>
<dbReference type="NCBIfam" id="TIGR00442">
    <property type="entry name" value="hisS"/>
    <property type="match status" value="1"/>
</dbReference>
<sequence>MSTTTANKENISEKKKDDKKVDVKKFTLKTPKGTRDFNDKEMAVREKLISTVTKIFKKHGAVTIDTPVFELKEILSGKYGEDSKLIYDLQDQGGELSSLRYDLTVPFARFIAMNGSKYQNIKRYHIAKVYRRDQPAVAKGRMREFYQCDFDIAGVYEPMIPDSEALVVMWEILKEVDIGDFIIKLNNRKILDGMFQVCGVPEEKIRPISSAVDKLDKATWEEVKKEMVTEKGLEEEVADKIGEYVKLKGSKELVDILEKDLNFSSNLKVKEGLSEMRTLLNYLEVMGVLPSVSFDLSLARGLDYYTGVIYEAILVKSSVDTSGVGSVASGGRYDDLVGMFSGGAKIPCVGMSIGLERIFAILLKKTKPESIRATETQVYVCGIADGTLLDRMKICSELWDAGISATFQYKDKVKLGQQFKICERDQIPLAVIIGSGEIEQGVVNLKLQYEGSKQVEVDRKDMVTEIKKLLNIA</sequence>
<dbReference type="InterPro" id="IPR045864">
    <property type="entry name" value="aa-tRNA-synth_II/BPL/LPL"/>
</dbReference>
<evidence type="ECO:0000313" key="12">
    <source>
        <dbReference type="Proteomes" id="UP001211065"/>
    </source>
</evidence>
<keyword evidence="5" id="KW-0067">ATP-binding</keyword>
<dbReference type="InterPro" id="IPR036621">
    <property type="entry name" value="Anticodon-bd_dom_sf"/>
</dbReference>
<dbReference type="PROSITE" id="PS50862">
    <property type="entry name" value="AA_TRNA_LIGASE_II"/>
    <property type="match status" value="1"/>
</dbReference>
<feature type="binding site" evidence="9">
    <location>
        <position position="300"/>
    </location>
    <ligand>
        <name>L-histidine</name>
        <dbReference type="ChEBI" id="CHEBI:57595"/>
    </ligand>
</feature>
<keyword evidence="7 11" id="KW-0030">Aminoacyl-tRNA synthetase</keyword>
<dbReference type="GO" id="GO:0006427">
    <property type="term" value="P:histidyl-tRNA aminoacylation"/>
    <property type="evidence" value="ECO:0007669"/>
    <property type="project" value="InterPro"/>
</dbReference>
<proteinExistence type="inferred from homology"/>
<dbReference type="InterPro" id="IPR006195">
    <property type="entry name" value="aa-tRNA-synth_II"/>
</dbReference>
<dbReference type="GO" id="GO:0005524">
    <property type="term" value="F:ATP binding"/>
    <property type="evidence" value="ECO:0007669"/>
    <property type="project" value="UniProtKB-KW"/>
</dbReference>
<comment type="similarity">
    <text evidence="1">Belongs to the class-II aminoacyl-tRNA synthetase family.</text>
</comment>
<feature type="binding site" evidence="9">
    <location>
        <begin position="102"/>
        <end position="104"/>
    </location>
    <ligand>
        <name>L-histidine</name>
        <dbReference type="ChEBI" id="CHEBI:57595"/>
    </ligand>
</feature>
<dbReference type="Gene3D" id="3.40.50.800">
    <property type="entry name" value="Anticodon-binding domain"/>
    <property type="match status" value="1"/>
</dbReference>
<organism evidence="11 12">
    <name type="scientific">Clydaea vesicula</name>
    <dbReference type="NCBI Taxonomy" id="447962"/>
    <lineage>
        <taxon>Eukaryota</taxon>
        <taxon>Fungi</taxon>
        <taxon>Fungi incertae sedis</taxon>
        <taxon>Chytridiomycota</taxon>
        <taxon>Chytridiomycota incertae sedis</taxon>
        <taxon>Chytridiomycetes</taxon>
        <taxon>Lobulomycetales</taxon>
        <taxon>Lobulomycetaceae</taxon>
        <taxon>Clydaea</taxon>
    </lineage>
</organism>